<dbReference type="STRING" id="1088869.GMO_14490"/>
<proteinExistence type="predicted"/>
<dbReference type="Pfam" id="PF13899">
    <property type="entry name" value="Thioredoxin_7"/>
    <property type="match status" value="1"/>
</dbReference>
<sequence length="174" mass="18364">MKAFFMRLSFLAMAALGMALVSSASASAAPSGAPTISETSAPPIATPYPDSSVARQQVQDAFVTARRTHRKVLLDFGGNWCPDCKMLGGIFALPDAKAWLDSQFVIVTVNVGRINTNLDLASQYGVTITAVPTVIIVTPDGHALNQDGSRALGDARSMSPQAVLDLIAEWNSRG</sequence>
<evidence type="ECO:0000256" key="1">
    <source>
        <dbReference type="SAM" id="SignalP"/>
    </source>
</evidence>
<name>G6XIN9_9PROT</name>
<reference evidence="3 4" key="1">
    <citation type="submission" date="2011-10" db="EMBL/GenBank/DDBJ databases">
        <title>Genome sequence of Gluconobacter morbifer G707, isolated from Drosophila gut.</title>
        <authorList>
            <person name="Lee W.-J."/>
            <person name="Kim E.-K."/>
        </authorList>
    </citation>
    <scope>NUCLEOTIDE SEQUENCE [LARGE SCALE GENOMIC DNA]</scope>
    <source>
        <strain evidence="3 4">G707</strain>
    </source>
</reference>
<dbReference type="CDD" id="cd02947">
    <property type="entry name" value="TRX_family"/>
    <property type="match status" value="1"/>
</dbReference>
<evidence type="ECO:0000313" key="3">
    <source>
        <dbReference type="EMBL" id="EHH68679.1"/>
    </source>
</evidence>
<feature type="signal peptide" evidence="1">
    <location>
        <begin position="1"/>
        <end position="28"/>
    </location>
</feature>
<dbReference type="InterPro" id="IPR036249">
    <property type="entry name" value="Thioredoxin-like_sf"/>
</dbReference>
<dbReference type="Proteomes" id="UP000004949">
    <property type="component" value="Unassembled WGS sequence"/>
</dbReference>
<evidence type="ECO:0000313" key="4">
    <source>
        <dbReference type="Proteomes" id="UP000004949"/>
    </source>
</evidence>
<dbReference type="SUPFAM" id="SSF52833">
    <property type="entry name" value="Thioredoxin-like"/>
    <property type="match status" value="1"/>
</dbReference>
<organism evidence="3 4">
    <name type="scientific">Gluconobacter morbifer G707</name>
    <dbReference type="NCBI Taxonomy" id="1088869"/>
    <lineage>
        <taxon>Bacteria</taxon>
        <taxon>Pseudomonadati</taxon>
        <taxon>Pseudomonadota</taxon>
        <taxon>Alphaproteobacteria</taxon>
        <taxon>Acetobacterales</taxon>
        <taxon>Acetobacteraceae</taxon>
        <taxon>Gluconobacter</taxon>
    </lineage>
</organism>
<dbReference type="PROSITE" id="PS51352">
    <property type="entry name" value="THIOREDOXIN_2"/>
    <property type="match status" value="1"/>
</dbReference>
<evidence type="ECO:0000259" key="2">
    <source>
        <dbReference type="PROSITE" id="PS51352"/>
    </source>
</evidence>
<dbReference type="AlphaFoldDB" id="G6XIN9"/>
<comment type="caution">
    <text evidence="3">The sequence shown here is derived from an EMBL/GenBank/DDBJ whole genome shotgun (WGS) entry which is preliminary data.</text>
</comment>
<gene>
    <name evidence="3" type="ORF">GMO_14490</name>
</gene>
<protein>
    <recommendedName>
        <fullName evidence="2">Thioredoxin domain-containing protein</fullName>
    </recommendedName>
</protein>
<dbReference type="EMBL" id="AGQV01000002">
    <property type="protein sequence ID" value="EHH68679.1"/>
    <property type="molecule type" value="Genomic_DNA"/>
</dbReference>
<dbReference type="InterPro" id="IPR013766">
    <property type="entry name" value="Thioredoxin_domain"/>
</dbReference>
<keyword evidence="4" id="KW-1185">Reference proteome</keyword>
<keyword evidence="1" id="KW-0732">Signal</keyword>
<dbReference type="PATRIC" id="fig|1088869.3.peg.1450"/>
<dbReference type="RefSeq" id="WP_008851596.1">
    <property type="nucleotide sequence ID" value="NZ_AGQV01000002.1"/>
</dbReference>
<dbReference type="Gene3D" id="3.40.30.10">
    <property type="entry name" value="Glutaredoxin"/>
    <property type="match status" value="1"/>
</dbReference>
<dbReference type="OrthoDB" id="7629852at2"/>
<dbReference type="eggNOG" id="COG0526">
    <property type="taxonomic scope" value="Bacteria"/>
</dbReference>
<feature type="chain" id="PRO_5003489778" description="Thioredoxin domain-containing protein" evidence="1">
    <location>
        <begin position="29"/>
        <end position="174"/>
    </location>
</feature>
<accession>G6XIN9</accession>
<feature type="domain" description="Thioredoxin" evidence="2">
    <location>
        <begin position="35"/>
        <end position="169"/>
    </location>
</feature>